<evidence type="ECO:0000313" key="4">
    <source>
        <dbReference type="Proteomes" id="UP000238956"/>
    </source>
</evidence>
<evidence type="ECO:0000313" key="2">
    <source>
        <dbReference type="EMBL" id="AUW96901.1"/>
    </source>
</evidence>
<evidence type="ECO:0000256" key="1">
    <source>
        <dbReference type="SAM" id="Phobius"/>
    </source>
</evidence>
<gene>
    <name evidence="2" type="ORF">C0J00_07115</name>
    <name evidence="3" type="ORF">Sp14A_15980</name>
</gene>
<dbReference type="EMBL" id="CP022601">
    <property type="protein sequence ID" value="AXJ13508.1"/>
    <property type="molecule type" value="Genomic_DNA"/>
</dbReference>
<evidence type="ECO:0000313" key="3">
    <source>
        <dbReference type="EMBL" id="AXJ13508.1"/>
    </source>
</evidence>
<dbReference type="GeneID" id="98393679"/>
<reference evidence="2 4" key="3">
    <citation type="submission" date="2018-02" db="EMBL/GenBank/DDBJ databases">
        <title>Whole genome sequencing analysis of Streptococcus pluranimalium isolated from cattle infected mastitis in China.</title>
        <authorList>
            <person name="Zhang J.-R."/>
            <person name="Hu G.-Z."/>
        </authorList>
    </citation>
    <scope>NUCLEOTIDE SEQUENCE [LARGE SCALE GENOMIC DNA]</scope>
    <source>
        <strain evidence="2 4">TH11417</strain>
    </source>
</reference>
<evidence type="ECO:0000313" key="5">
    <source>
        <dbReference type="Proteomes" id="UP000255411"/>
    </source>
</evidence>
<dbReference type="Proteomes" id="UP000238956">
    <property type="component" value="Chromosome"/>
</dbReference>
<feature type="transmembrane region" description="Helical" evidence="1">
    <location>
        <begin position="32"/>
        <end position="55"/>
    </location>
</feature>
<proteinExistence type="predicted"/>
<keyword evidence="1" id="KW-1133">Transmembrane helix</keyword>
<evidence type="ECO:0008006" key="6">
    <source>
        <dbReference type="Google" id="ProtNLM"/>
    </source>
</evidence>
<sequence>MAKKVLYFSVAVAIVCLVLMFLYAWLNPGDFPFGPVFGLGLTLPIMLVSIVIIIIQNIRKASKNN</sequence>
<keyword evidence="4" id="KW-1185">Reference proteome</keyword>
<protein>
    <recommendedName>
        <fullName evidence="6">DUF3955 domain-containing protein</fullName>
    </recommendedName>
</protein>
<reference evidence="3 5" key="1">
    <citation type="submission" date="2017-07" db="EMBL/GenBank/DDBJ databases">
        <title>Streptococcus pluranimalium as cause of bovine abortion.</title>
        <authorList>
            <person name="Rodriguez Campos S."/>
            <person name="Gobeli Brawand S."/>
            <person name="Brodard I."/>
            <person name="Rychener L."/>
            <person name="Perreten V."/>
        </authorList>
    </citation>
    <scope>NUCLEOTIDE SEQUENCE [LARGE SCALE GENOMIC DNA]</scope>
    <source>
        <strain evidence="3 5">14A0014</strain>
    </source>
</reference>
<dbReference type="AlphaFoldDB" id="A0A2L0D5P2"/>
<keyword evidence="1" id="KW-0812">Transmembrane</keyword>
<reference evidence="2 4" key="2">
    <citation type="submission" date="2017-12" db="EMBL/GenBank/DDBJ databases">
        <authorList>
            <person name="Hurst M.R.H."/>
        </authorList>
    </citation>
    <scope>NUCLEOTIDE SEQUENCE [LARGE SCALE GENOMIC DNA]</scope>
    <source>
        <strain evidence="2 4">TH11417</strain>
    </source>
</reference>
<dbReference type="EMBL" id="CP025536">
    <property type="protein sequence ID" value="AUW96901.1"/>
    <property type="molecule type" value="Genomic_DNA"/>
</dbReference>
<dbReference type="RefSeq" id="WP_104968223.1">
    <property type="nucleotide sequence ID" value="NZ_CP022601.1"/>
</dbReference>
<dbReference type="KEGG" id="splr:C0J00_07115"/>
<accession>A0A2L0D5P2</accession>
<keyword evidence="1" id="KW-0472">Membrane</keyword>
<organism evidence="2 4">
    <name type="scientific">Streptococcus pluranimalium</name>
    <dbReference type="NCBI Taxonomy" id="82348"/>
    <lineage>
        <taxon>Bacteria</taxon>
        <taxon>Bacillati</taxon>
        <taxon>Bacillota</taxon>
        <taxon>Bacilli</taxon>
        <taxon>Lactobacillales</taxon>
        <taxon>Streptococcaceae</taxon>
        <taxon>Streptococcus</taxon>
    </lineage>
</organism>
<dbReference type="Proteomes" id="UP000255411">
    <property type="component" value="Chromosome"/>
</dbReference>
<name>A0A2L0D5P2_9STRE</name>
<feature type="transmembrane region" description="Helical" evidence="1">
    <location>
        <begin position="5"/>
        <end position="26"/>
    </location>
</feature>